<feature type="transmembrane region" description="Helical" evidence="2">
    <location>
        <begin position="626"/>
        <end position="647"/>
    </location>
</feature>
<organism evidence="3 4">
    <name type="scientific">Tautonia plasticadhaerens</name>
    <dbReference type="NCBI Taxonomy" id="2527974"/>
    <lineage>
        <taxon>Bacteria</taxon>
        <taxon>Pseudomonadati</taxon>
        <taxon>Planctomycetota</taxon>
        <taxon>Planctomycetia</taxon>
        <taxon>Isosphaerales</taxon>
        <taxon>Isosphaeraceae</taxon>
        <taxon>Tautonia</taxon>
    </lineage>
</organism>
<sequence>MFAGPIIARELLTAPRPPRYYAARASYAGGLLIVMLTIWQVFVGWEEGDALSILSRFGAILFLFFAYIQLTLMLFFAPIASATAVAHEKDRRTFVLLLMTDLRDVEIVVGKLVASLLQILTLLLTSLPVFSLCLLLGGVSFGQVIDVFLVTFAAGAFGGALGMIVALWRDRTFQSIALTVLLVVLVLILGEAAALVLPESSLLATALSPFRAIGEAIRPRPDRLVGPLGASSLTFTAIYLGATALVVLASILRLRAWNPGRNEPREQREGEGEAEVVEQLYEVEEAEVARPEPAVVGALIAAHVAEARGDASSSPARSLAEGGGPGGDVRGGNGDGDGAVDRPGGLSFARRETTGLHVPRRTHRRVVRQARPHRKVWANPILWRELRTRAYGTKPLIIKGAYVLAFVLGVLAYFSGISPESGAWSGAKAALPALLAVLSLILINAQGVTALTSERDTGALDLLLVTELSPKQFIYGKLYGALYNAKEMVALPILLAVAIWAGGHMKLDSLVFVLINFTVLVHFSAMLGLHAAITYTNSRQAVAHSLGTIFFLMLGILFCAALIIQSRTEFARQLLSFLIFIGAGSVALYGSLGAKNPSPAIGLVALLTPFWSFYCIISILQGDFGAAFLVSLAVYSFALLSMLIPAVSDFDIALGRTNAIQG</sequence>
<dbReference type="OrthoDB" id="229421at2"/>
<feature type="transmembrane region" description="Helical" evidence="2">
    <location>
        <begin position="21"/>
        <end position="45"/>
    </location>
</feature>
<feature type="compositionally biased region" description="Gly residues" evidence="1">
    <location>
        <begin position="321"/>
        <end position="337"/>
    </location>
</feature>
<keyword evidence="4" id="KW-1185">Reference proteome</keyword>
<evidence type="ECO:0000256" key="2">
    <source>
        <dbReference type="SAM" id="Phobius"/>
    </source>
</evidence>
<feature type="transmembrane region" description="Helical" evidence="2">
    <location>
        <begin position="175"/>
        <end position="197"/>
    </location>
</feature>
<keyword evidence="2" id="KW-0472">Membrane</keyword>
<feature type="transmembrane region" description="Helical" evidence="2">
    <location>
        <begin position="396"/>
        <end position="417"/>
    </location>
</feature>
<feature type="transmembrane region" description="Helical" evidence="2">
    <location>
        <begin position="108"/>
        <end position="141"/>
    </location>
</feature>
<feature type="transmembrane region" description="Helical" evidence="2">
    <location>
        <begin position="429"/>
        <end position="445"/>
    </location>
</feature>
<feature type="transmembrane region" description="Helical" evidence="2">
    <location>
        <begin position="541"/>
        <end position="564"/>
    </location>
</feature>
<gene>
    <name evidence="3" type="ORF">ElP_17190</name>
</gene>
<feature type="transmembrane region" description="Helical" evidence="2">
    <location>
        <begin position="601"/>
        <end position="620"/>
    </location>
</feature>
<feature type="transmembrane region" description="Helical" evidence="2">
    <location>
        <begin position="228"/>
        <end position="252"/>
    </location>
</feature>
<keyword evidence="2" id="KW-1133">Transmembrane helix</keyword>
<proteinExistence type="predicted"/>
<dbReference type="RefSeq" id="WP_145268274.1">
    <property type="nucleotide sequence ID" value="NZ_CP036426.1"/>
</dbReference>
<accession>A0A518GZ19</accession>
<feature type="transmembrane region" description="Helical" evidence="2">
    <location>
        <begin position="509"/>
        <end position="529"/>
    </location>
</feature>
<protein>
    <submittedName>
        <fullName evidence="3">ABC-2 family transporter protein</fullName>
    </submittedName>
</protein>
<dbReference type="PANTHER" id="PTHR43471:SF12">
    <property type="entry name" value="HYPOTHETICAL MEMBRANE PROTEIN, CONSERVED"/>
    <property type="match status" value="1"/>
</dbReference>
<feature type="transmembrane region" description="Helical" evidence="2">
    <location>
        <begin position="481"/>
        <end position="503"/>
    </location>
</feature>
<evidence type="ECO:0000313" key="3">
    <source>
        <dbReference type="EMBL" id="QDV33839.1"/>
    </source>
</evidence>
<feature type="transmembrane region" description="Helical" evidence="2">
    <location>
        <begin position="570"/>
        <end position="589"/>
    </location>
</feature>
<evidence type="ECO:0000256" key="1">
    <source>
        <dbReference type="SAM" id="MobiDB-lite"/>
    </source>
</evidence>
<feature type="region of interest" description="Disordered" evidence="1">
    <location>
        <begin position="311"/>
        <end position="354"/>
    </location>
</feature>
<evidence type="ECO:0000313" key="4">
    <source>
        <dbReference type="Proteomes" id="UP000317835"/>
    </source>
</evidence>
<feature type="transmembrane region" description="Helical" evidence="2">
    <location>
        <begin position="147"/>
        <end position="168"/>
    </location>
</feature>
<keyword evidence="2" id="KW-0812">Transmembrane</keyword>
<dbReference type="EMBL" id="CP036426">
    <property type="protein sequence ID" value="QDV33839.1"/>
    <property type="molecule type" value="Genomic_DNA"/>
</dbReference>
<dbReference type="KEGG" id="tpla:ElP_17190"/>
<feature type="transmembrane region" description="Helical" evidence="2">
    <location>
        <begin position="57"/>
        <end position="87"/>
    </location>
</feature>
<name>A0A518GZ19_9BACT</name>
<dbReference type="AlphaFoldDB" id="A0A518GZ19"/>
<dbReference type="PANTHER" id="PTHR43471">
    <property type="entry name" value="ABC TRANSPORTER PERMEASE"/>
    <property type="match status" value="1"/>
</dbReference>
<reference evidence="3 4" key="1">
    <citation type="submission" date="2019-02" db="EMBL/GenBank/DDBJ databases">
        <title>Deep-cultivation of Planctomycetes and their phenomic and genomic characterization uncovers novel biology.</title>
        <authorList>
            <person name="Wiegand S."/>
            <person name="Jogler M."/>
            <person name="Boedeker C."/>
            <person name="Pinto D."/>
            <person name="Vollmers J."/>
            <person name="Rivas-Marin E."/>
            <person name="Kohn T."/>
            <person name="Peeters S.H."/>
            <person name="Heuer A."/>
            <person name="Rast P."/>
            <person name="Oberbeckmann S."/>
            <person name="Bunk B."/>
            <person name="Jeske O."/>
            <person name="Meyerdierks A."/>
            <person name="Storesund J.E."/>
            <person name="Kallscheuer N."/>
            <person name="Luecker S."/>
            <person name="Lage O.M."/>
            <person name="Pohl T."/>
            <person name="Merkel B.J."/>
            <person name="Hornburger P."/>
            <person name="Mueller R.-W."/>
            <person name="Bruemmer F."/>
            <person name="Labrenz M."/>
            <person name="Spormann A.M."/>
            <person name="Op den Camp H."/>
            <person name="Overmann J."/>
            <person name="Amann R."/>
            <person name="Jetten M.S.M."/>
            <person name="Mascher T."/>
            <person name="Medema M.H."/>
            <person name="Devos D.P."/>
            <person name="Kaster A.-K."/>
            <person name="Ovreas L."/>
            <person name="Rohde M."/>
            <person name="Galperin M.Y."/>
            <person name="Jogler C."/>
        </authorList>
    </citation>
    <scope>NUCLEOTIDE SEQUENCE [LARGE SCALE GENOMIC DNA]</scope>
    <source>
        <strain evidence="3 4">ElP</strain>
    </source>
</reference>
<dbReference type="Proteomes" id="UP000317835">
    <property type="component" value="Chromosome"/>
</dbReference>